<keyword evidence="5" id="KW-0732">Signal</keyword>
<comment type="similarity">
    <text evidence="1">Belongs to the sulfatase family.</text>
</comment>
<evidence type="ECO:0000256" key="2">
    <source>
        <dbReference type="ARBA" id="ARBA00022723"/>
    </source>
</evidence>
<evidence type="ECO:0000256" key="1">
    <source>
        <dbReference type="ARBA" id="ARBA00008779"/>
    </source>
</evidence>
<dbReference type="InterPro" id="IPR050738">
    <property type="entry name" value="Sulfatase"/>
</dbReference>
<dbReference type="PANTHER" id="PTHR42693">
    <property type="entry name" value="ARYLSULFATASE FAMILY MEMBER"/>
    <property type="match status" value="1"/>
</dbReference>
<evidence type="ECO:0000313" key="8">
    <source>
        <dbReference type="Proteomes" id="UP000366872"/>
    </source>
</evidence>
<dbReference type="Gene3D" id="3.40.720.10">
    <property type="entry name" value="Alkaline Phosphatase, subunit A"/>
    <property type="match status" value="1"/>
</dbReference>
<name>A0A6C2U249_PONDE</name>
<protein>
    <submittedName>
        <fullName evidence="7">Arylsulfatase</fullName>
    </submittedName>
</protein>
<dbReference type="Pfam" id="PF00884">
    <property type="entry name" value="Sulfatase"/>
    <property type="match status" value="1"/>
</dbReference>
<keyword evidence="2" id="KW-0479">Metal-binding</keyword>
<feature type="chain" id="PRO_5028968641" evidence="5">
    <location>
        <begin position="25"/>
        <end position="553"/>
    </location>
</feature>
<evidence type="ECO:0000256" key="5">
    <source>
        <dbReference type="SAM" id="SignalP"/>
    </source>
</evidence>
<keyword evidence="8" id="KW-1185">Reference proteome</keyword>
<reference evidence="7 8" key="1">
    <citation type="submission" date="2019-04" db="EMBL/GenBank/DDBJ databases">
        <authorList>
            <person name="Van Vliet M D."/>
        </authorList>
    </citation>
    <scope>NUCLEOTIDE SEQUENCE [LARGE SCALE GENOMIC DNA]</scope>
    <source>
        <strain evidence="7 8">F1</strain>
    </source>
</reference>
<evidence type="ECO:0000313" key="7">
    <source>
        <dbReference type="EMBL" id="VGO14060.1"/>
    </source>
</evidence>
<accession>A0A6C2U249</accession>
<feature type="domain" description="Sulfatase N-terminal" evidence="6">
    <location>
        <begin position="28"/>
        <end position="395"/>
    </location>
</feature>
<evidence type="ECO:0000256" key="4">
    <source>
        <dbReference type="ARBA" id="ARBA00022837"/>
    </source>
</evidence>
<evidence type="ECO:0000256" key="3">
    <source>
        <dbReference type="ARBA" id="ARBA00022801"/>
    </source>
</evidence>
<keyword evidence="3" id="KW-0378">Hydrolase</keyword>
<dbReference type="PROSITE" id="PS00523">
    <property type="entry name" value="SULFATASE_1"/>
    <property type="match status" value="1"/>
</dbReference>
<dbReference type="RefSeq" id="WP_136079576.1">
    <property type="nucleotide sequence ID" value="NZ_CAAHFG010000001.1"/>
</dbReference>
<dbReference type="InterPro" id="IPR000917">
    <property type="entry name" value="Sulfatase_N"/>
</dbReference>
<feature type="signal peptide" evidence="5">
    <location>
        <begin position="1"/>
        <end position="24"/>
    </location>
</feature>
<dbReference type="EMBL" id="CAAHFG010000001">
    <property type="protein sequence ID" value="VGO14060.1"/>
    <property type="molecule type" value="Genomic_DNA"/>
</dbReference>
<dbReference type="Proteomes" id="UP000366872">
    <property type="component" value="Unassembled WGS sequence"/>
</dbReference>
<proteinExistence type="inferred from homology"/>
<organism evidence="7 8">
    <name type="scientific">Pontiella desulfatans</name>
    <dbReference type="NCBI Taxonomy" id="2750659"/>
    <lineage>
        <taxon>Bacteria</taxon>
        <taxon>Pseudomonadati</taxon>
        <taxon>Kiritimatiellota</taxon>
        <taxon>Kiritimatiellia</taxon>
        <taxon>Kiritimatiellales</taxon>
        <taxon>Pontiellaceae</taxon>
        <taxon>Pontiella</taxon>
    </lineage>
</organism>
<dbReference type="GO" id="GO:0004065">
    <property type="term" value="F:arylsulfatase activity"/>
    <property type="evidence" value="ECO:0007669"/>
    <property type="project" value="TreeGrafter"/>
</dbReference>
<dbReference type="AlphaFoldDB" id="A0A6C2U249"/>
<sequence>MVLSKNTFMQLTAVFVLAFSLQTAADKPNILIVVLDDFGTGHFAPVAKQLELDEVDPDFKAYTDGLGETYDKEVALDAARRAMPFMETLAEQGAVFSRAFAASSLCAPSRQGILTGTNPTQWGAYRNIDINVCGLPKGRCLVDRFQAVDYNTGYVGKWHVGARDHSIQEKILANGGSDEEVIDAGYWGSVCERDHPLNNGFDYAFFYNRWECEFYNSKLIWENRKYTGKQSEYNTDQFTRQAMDFMGLSLDEGKPFFMELALHAVHIPLDVDAPANYAKRFNTGYQSIDRFYSHIYGVDQSIKRIVDMLKERGEWDNTILFFMSDNGATCKVGDGDLSLVPGNGQYRGHKGQYYLGGTRVPLMMIWPDKIKKPIHVEQAVSLMDVMPTALDAAGADIPDNIDGRSLLPIIEGKELVQHKQLYFAGIHAPAWGFAGKKTLVNAQQKRDLWHGAWAIVEGDYILRYVGTLDPELEQEFPDGREAFFSLYNMKGDPLEQNDLYATNPEVAERMKASYNQYAETLPPPHGWDRKRWEELVPNSGKYPKRKPKVVEPE</sequence>
<dbReference type="PANTHER" id="PTHR42693:SF53">
    <property type="entry name" value="ENDO-4-O-SULFATASE"/>
    <property type="match status" value="1"/>
</dbReference>
<dbReference type="InterPro" id="IPR017850">
    <property type="entry name" value="Alkaline_phosphatase_core_sf"/>
</dbReference>
<dbReference type="GO" id="GO:0046872">
    <property type="term" value="F:metal ion binding"/>
    <property type="evidence" value="ECO:0007669"/>
    <property type="project" value="UniProtKB-KW"/>
</dbReference>
<gene>
    <name evidence="7" type="ORF">PDESU_02617</name>
</gene>
<dbReference type="InterPro" id="IPR024607">
    <property type="entry name" value="Sulfatase_CS"/>
</dbReference>
<evidence type="ECO:0000259" key="6">
    <source>
        <dbReference type="Pfam" id="PF00884"/>
    </source>
</evidence>
<dbReference type="SUPFAM" id="SSF53649">
    <property type="entry name" value="Alkaline phosphatase-like"/>
    <property type="match status" value="1"/>
</dbReference>
<dbReference type="Gene3D" id="3.30.1120.10">
    <property type="match status" value="1"/>
</dbReference>
<keyword evidence="4" id="KW-0106">Calcium</keyword>